<dbReference type="AlphaFoldDB" id="A0A1H0X6J6"/>
<organism evidence="6 7">
    <name type="scientific">Lentzea jiangxiensis</name>
    <dbReference type="NCBI Taxonomy" id="641025"/>
    <lineage>
        <taxon>Bacteria</taxon>
        <taxon>Bacillati</taxon>
        <taxon>Actinomycetota</taxon>
        <taxon>Actinomycetes</taxon>
        <taxon>Pseudonocardiales</taxon>
        <taxon>Pseudonocardiaceae</taxon>
        <taxon>Lentzea</taxon>
    </lineage>
</organism>
<dbReference type="InterPro" id="IPR015421">
    <property type="entry name" value="PyrdxlP-dep_Trfase_major"/>
</dbReference>
<dbReference type="GO" id="GO:0030170">
    <property type="term" value="F:pyridoxal phosphate binding"/>
    <property type="evidence" value="ECO:0007669"/>
    <property type="project" value="UniProtKB-UniRule"/>
</dbReference>
<dbReference type="EC" id="2.6.1.57" evidence="4"/>
<comment type="subunit">
    <text evidence="4">Homodimer.</text>
</comment>
<dbReference type="CDD" id="cd00609">
    <property type="entry name" value="AAT_like"/>
    <property type="match status" value="1"/>
</dbReference>
<dbReference type="InterPro" id="IPR015422">
    <property type="entry name" value="PyrdxlP-dep_Trfase_small"/>
</dbReference>
<dbReference type="NCBIfam" id="NF002878">
    <property type="entry name" value="PRK03321.1"/>
    <property type="match status" value="1"/>
</dbReference>
<evidence type="ECO:0000256" key="2">
    <source>
        <dbReference type="ARBA" id="ARBA00022679"/>
    </source>
</evidence>
<dbReference type="InterPro" id="IPR024892">
    <property type="entry name" value="ArAT"/>
</dbReference>
<accession>A0A1H0X6J6</accession>
<evidence type="ECO:0000313" key="7">
    <source>
        <dbReference type="Proteomes" id="UP000199691"/>
    </source>
</evidence>
<dbReference type="EMBL" id="FNIX01000041">
    <property type="protein sequence ID" value="SDP98540.1"/>
    <property type="molecule type" value="Genomic_DNA"/>
</dbReference>
<keyword evidence="3 4" id="KW-0663">Pyridoxal phosphate</keyword>
<keyword evidence="2 4" id="KW-0808">Transferase</keyword>
<evidence type="ECO:0000256" key="4">
    <source>
        <dbReference type="HAMAP-Rule" id="MF_01513"/>
    </source>
</evidence>
<dbReference type="Gene3D" id="3.90.1150.10">
    <property type="entry name" value="Aspartate Aminotransferase, domain 1"/>
    <property type="match status" value="1"/>
</dbReference>
<keyword evidence="1 4" id="KW-0032">Aminotransferase</keyword>
<dbReference type="PANTHER" id="PTHR43643:SF3">
    <property type="entry name" value="HISTIDINOL-PHOSPHATE AMINOTRANSFERASE"/>
    <property type="match status" value="1"/>
</dbReference>
<reference evidence="7" key="1">
    <citation type="submission" date="2016-10" db="EMBL/GenBank/DDBJ databases">
        <authorList>
            <person name="Varghese N."/>
            <person name="Submissions S."/>
        </authorList>
    </citation>
    <scope>NUCLEOTIDE SEQUENCE [LARGE SCALE GENOMIC DNA]</scope>
    <source>
        <strain evidence="7">CGMCC 4.6609</strain>
    </source>
</reference>
<dbReference type="OrthoDB" id="9763453at2"/>
<dbReference type="STRING" id="641025.SAMN05421507_1413"/>
<evidence type="ECO:0000313" key="6">
    <source>
        <dbReference type="EMBL" id="SDP98540.1"/>
    </source>
</evidence>
<sequence length="352" mass="36722">MIRPVVESLPTFKPGPPVVSPAGETFLLAANESAEGPLPSVTAAISRAAADAHRYPDYTSAELVGELASSLGVAPGQVAVGCGSCGVIANLLSAVEEPGGEVVFPWRSFEAYPTMTKLAGMNPVPVPLLDERHDLPAMAAAVTPRTRAVIVCNPNNPTGTSVRRAELESFLDSLPPDVPVLLDEAYFEYVRDRESPDGLTLLAGRPSLAVVRTFSKAHGLAGLRVGYLVADERLAGAARTASLSFGVNRIAQAAAVASLRAGDELTARVEATVKELARVRAALLDQGRTVPESEANFVWLPLGEESVAFAATCAAAGVAVRAFPGEGVRVSIGDTRANDAFLAAAEHHSRCH</sequence>
<dbReference type="SUPFAM" id="SSF53383">
    <property type="entry name" value="PLP-dependent transferases"/>
    <property type="match status" value="1"/>
</dbReference>
<dbReference type="GO" id="GO:0008793">
    <property type="term" value="F:aromatic-amino-acid transaminase activity"/>
    <property type="evidence" value="ECO:0007669"/>
    <property type="project" value="UniProtKB-UniRule"/>
</dbReference>
<dbReference type="InterPro" id="IPR050106">
    <property type="entry name" value="HistidinolP_aminotransfase"/>
</dbReference>
<evidence type="ECO:0000256" key="3">
    <source>
        <dbReference type="ARBA" id="ARBA00022898"/>
    </source>
</evidence>
<dbReference type="InterPro" id="IPR004839">
    <property type="entry name" value="Aminotransferase_I/II_large"/>
</dbReference>
<evidence type="ECO:0000256" key="1">
    <source>
        <dbReference type="ARBA" id="ARBA00022576"/>
    </source>
</evidence>
<comment type="catalytic activity">
    <reaction evidence="4">
        <text>an aromatic L-alpha-amino acid + 2-oxoglutarate = an aromatic oxo-acid + L-glutamate</text>
        <dbReference type="Rhea" id="RHEA:17533"/>
        <dbReference type="ChEBI" id="CHEBI:16810"/>
        <dbReference type="ChEBI" id="CHEBI:29985"/>
        <dbReference type="ChEBI" id="CHEBI:73309"/>
        <dbReference type="ChEBI" id="CHEBI:84824"/>
        <dbReference type="EC" id="2.6.1.57"/>
    </reaction>
</comment>
<protein>
    <recommendedName>
        <fullName evidence="4">Aromatic amino acid aminotransferase</fullName>
        <shortName evidence="4">ArAT</shortName>
        <ecNumber evidence="4">2.6.1.57</ecNumber>
    </recommendedName>
</protein>
<dbReference type="HAMAP" id="MF_01513">
    <property type="entry name" value="Phe_aminotrans_2"/>
    <property type="match status" value="1"/>
</dbReference>
<feature type="domain" description="Aminotransferase class I/classII large" evidence="5">
    <location>
        <begin position="27"/>
        <end position="339"/>
    </location>
</feature>
<dbReference type="InterPro" id="IPR015424">
    <property type="entry name" value="PyrdxlP-dep_Trfase"/>
</dbReference>
<proteinExistence type="inferred from homology"/>
<name>A0A1H0X6J6_9PSEU</name>
<comment type="function">
    <text evidence="4">Aminotransferase that catalyzes the conversion of aromatic amino acids and 2-oxoglutarate into corresponding aromatic oxo acids and L-glutamate.</text>
</comment>
<evidence type="ECO:0000259" key="5">
    <source>
        <dbReference type="Pfam" id="PF00155"/>
    </source>
</evidence>
<dbReference type="RefSeq" id="WP_090105572.1">
    <property type="nucleotide sequence ID" value="NZ_FNIX01000041.1"/>
</dbReference>
<dbReference type="Pfam" id="PF00155">
    <property type="entry name" value="Aminotran_1_2"/>
    <property type="match status" value="1"/>
</dbReference>
<comment type="similarity">
    <text evidence="4">Belongs to the class-II pyridoxal-phosphate-dependent aminotransferase family.</text>
</comment>
<keyword evidence="7" id="KW-1185">Reference proteome</keyword>
<gene>
    <name evidence="4" type="primary">pat</name>
    <name evidence="6" type="ORF">SAMN05421507_1413</name>
</gene>
<feature type="modified residue" description="N6-(pyridoxal phosphate)lysine" evidence="4">
    <location>
        <position position="216"/>
    </location>
</feature>
<dbReference type="PANTHER" id="PTHR43643">
    <property type="entry name" value="HISTIDINOL-PHOSPHATE AMINOTRANSFERASE 2"/>
    <property type="match status" value="1"/>
</dbReference>
<dbReference type="Gene3D" id="3.40.640.10">
    <property type="entry name" value="Type I PLP-dependent aspartate aminotransferase-like (Major domain)"/>
    <property type="match status" value="1"/>
</dbReference>
<dbReference type="Proteomes" id="UP000199691">
    <property type="component" value="Unassembled WGS sequence"/>
</dbReference>
<comment type="cofactor">
    <cofactor evidence="4">
        <name>pyridoxal 5'-phosphate</name>
        <dbReference type="ChEBI" id="CHEBI:597326"/>
    </cofactor>
</comment>